<dbReference type="InterPro" id="IPR020846">
    <property type="entry name" value="MFS_dom"/>
</dbReference>
<feature type="transmembrane region" description="Helical" evidence="6">
    <location>
        <begin position="313"/>
        <end position="332"/>
    </location>
</feature>
<feature type="transmembrane region" description="Helical" evidence="6">
    <location>
        <begin position="344"/>
        <end position="363"/>
    </location>
</feature>
<dbReference type="PaxDb" id="214684-Q5K7A1"/>
<reference evidence="8 9" key="1">
    <citation type="journal article" date="2005" name="Science">
        <title>The genome of the basidiomycetous yeast and human pathogen Cryptococcus neoformans.</title>
        <authorList>
            <person name="Loftus B.J."/>
            <person name="Fung E."/>
            <person name="Roncaglia P."/>
            <person name="Rowley D."/>
            <person name="Amedeo P."/>
            <person name="Bruno D."/>
            <person name="Vamathevan J."/>
            <person name="Miranda M."/>
            <person name="Anderson I.J."/>
            <person name="Fraser J.A."/>
            <person name="Allen J.E."/>
            <person name="Bosdet I.E."/>
            <person name="Brent M.R."/>
            <person name="Chiu R."/>
            <person name="Doering T.L."/>
            <person name="Donlin M.J."/>
            <person name="D'Souza C.A."/>
            <person name="Fox D.S."/>
            <person name="Grinberg V."/>
            <person name="Fu J."/>
            <person name="Fukushima M."/>
            <person name="Haas B.J."/>
            <person name="Huang J.C."/>
            <person name="Janbon G."/>
            <person name="Jones S.J."/>
            <person name="Koo H.L."/>
            <person name="Krzywinski M.I."/>
            <person name="Kwon-Chung J.K."/>
            <person name="Lengeler K.B."/>
            <person name="Maiti R."/>
            <person name="Marra M.A."/>
            <person name="Marra R.E."/>
            <person name="Mathewson C.A."/>
            <person name="Mitchell T.G."/>
            <person name="Pertea M."/>
            <person name="Riggs F.R."/>
            <person name="Salzberg S.L."/>
            <person name="Schein J.E."/>
            <person name="Shvartsbeyn A."/>
            <person name="Shin H."/>
            <person name="Shumway M."/>
            <person name="Specht C.A."/>
            <person name="Suh B.B."/>
            <person name="Tenney A."/>
            <person name="Utterback T.R."/>
            <person name="Wickes B.L."/>
            <person name="Wortman J.R."/>
            <person name="Wye N.H."/>
            <person name="Kronstad J.W."/>
            <person name="Lodge J.K."/>
            <person name="Heitman J."/>
            <person name="Davis R.W."/>
            <person name="Fraser C.M."/>
            <person name="Hyman R.W."/>
        </authorList>
    </citation>
    <scope>NUCLEOTIDE SEQUENCE [LARGE SCALE GENOMIC DNA]</scope>
    <source>
        <strain evidence="9">JEC21 / ATCC MYA-565</strain>
    </source>
</reference>
<organism evidence="8 9">
    <name type="scientific">Cryptococcus deneoformans (strain JEC21 / ATCC MYA-565)</name>
    <name type="common">Cryptococcus neoformans var. neoformans serotype D</name>
    <dbReference type="NCBI Taxonomy" id="214684"/>
    <lineage>
        <taxon>Eukaryota</taxon>
        <taxon>Fungi</taxon>
        <taxon>Dikarya</taxon>
        <taxon>Basidiomycota</taxon>
        <taxon>Agaricomycotina</taxon>
        <taxon>Tremellomycetes</taxon>
        <taxon>Tremellales</taxon>
        <taxon>Cryptococcaceae</taxon>
        <taxon>Cryptococcus</taxon>
        <taxon>Cryptococcus neoformans species complex</taxon>
    </lineage>
</organism>
<feature type="transmembrane region" description="Helical" evidence="6">
    <location>
        <begin position="369"/>
        <end position="389"/>
    </location>
</feature>
<keyword evidence="2" id="KW-0813">Transport</keyword>
<dbReference type="FunFam" id="1.20.1250.20:FF:000370">
    <property type="entry name" value="Nicotinic acid permease"/>
    <property type="match status" value="1"/>
</dbReference>
<feature type="transmembrane region" description="Helical" evidence="6">
    <location>
        <begin position="115"/>
        <end position="134"/>
    </location>
</feature>
<sequence length="487" mass="54330">MSRTPTDEEEGNVKYDEKITVADVGEELTIEDIDYSEEKRILRKIDWNLIPVFGALYMMSFLDRSNIGNAKLTTFSADLGLVDNQFGAATSVVYATYVVFEPFWTVLLKMIKPRYLLTATTICWASITIGSAFIKNYDQLLAVRILLGAFEAGMIPCTTLYLTMTYNRDEYVSRQTVVFVFSAISSAFGGLLAFGLSHIKGNLAGWQWLFLVEGIISMCLVPITWFQIPNEVTEARWLKPHEKETLIARRQRNKMTYDDNEEFSWGAIISVLKDYRLYISAISHFGIDSTLYSLTTFVPSLLAGLGFTSTTDAQLLTVPVYAVGAIAFIFCGRMSDKTKLRGPFIAGSLFFGVIGYIMLAVAPQVGVRYAAVFIAAIALYTTTSLNVLWAADNFSGHYRRAFAMGFIQLVGNSAGACIGFIFTSQSAPRYLKGIYYDIGVTIMSICFTCILMFIAWTRNKKKREAIAAGAPNQPELGDANPHYMYFL</sequence>
<feature type="transmembrane region" description="Helical" evidence="6">
    <location>
        <begin position="86"/>
        <end position="108"/>
    </location>
</feature>
<evidence type="ECO:0000256" key="2">
    <source>
        <dbReference type="ARBA" id="ARBA00022448"/>
    </source>
</evidence>
<evidence type="ECO:0000256" key="3">
    <source>
        <dbReference type="ARBA" id="ARBA00022692"/>
    </source>
</evidence>
<keyword evidence="5 6" id="KW-0472">Membrane</keyword>
<protein>
    <recommendedName>
        <fullName evidence="7">Major facilitator superfamily (MFS) profile domain-containing protein</fullName>
    </recommendedName>
</protein>
<dbReference type="GO" id="GO:0016020">
    <property type="term" value="C:membrane"/>
    <property type="evidence" value="ECO:0000318"/>
    <property type="project" value="GO_Central"/>
</dbReference>
<dbReference type="OMA" id="CTAWVKN"/>
<dbReference type="KEGG" id="cne:CNN00570"/>
<dbReference type="SUPFAM" id="SSF103473">
    <property type="entry name" value="MFS general substrate transporter"/>
    <property type="match status" value="1"/>
</dbReference>
<feature type="transmembrane region" description="Helical" evidence="6">
    <location>
        <begin position="401"/>
        <end position="422"/>
    </location>
</feature>
<dbReference type="FunFam" id="1.20.1250.20:FF:000013">
    <property type="entry name" value="MFS general substrate transporter"/>
    <property type="match status" value="1"/>
</dbReference>
<keyword evidence="3 6" id="KW-0812">Transmembrane</keyword>
<dbReference type="VEuPathDB" id="FungiDB:CNN00570"/>
<dbReference type="EMBL" id="AE017356">
    <property type="protein sequence ID" value="AAW47073.1"/>
    <property type="molecule type" value="Genomic_DNA"/>
</dbReference>
<dbReference type="Pfam" id="PF07690">
    <property type="entry name" value="MFS_1"/>
    <property type="match status" value="1"/>
</dbReference>
<dbReference type="OrthoDB" id="2985014at2759"/>
<dbReference type="RefSeq" id="XP_568590.1">
    <property type="nucleotide sequence ID" value="XM_568590.1"/>
</dbReference>
<dbReference type="HOGENOM" id="CLU_001265_0_1_1"/>
<comment type="subcellular location">
    <subcellularLocation>
        <location evidence="1">Membrane</location>
        <topology evidence="1">Multi-pass membrane protein</topology>
    </subcellularLocation>
</comment>
<dbReference type="PROSITE" id="PS50850">
    <property type="entry name" value="MFS"/>
    <property type="match status" value="1"/>
</dbReference>
<evidence type="ECO:0000256" key="5">
    <source>
        <dbReference type="ARBA" id="ARBA00023136"/>
    </source>
</evidence>
<feature type="transmembrane region" description="Helical" evidence="6">
    <location>
        <begin position="45"/>
        <end position="62"/>
    </location>
</feature>
<dbReference type="GeneID" id="3255465"/>
<accession>Q5K7A1</accession>
<evidence type="ECO:0000313" key="8">
    <source>
        <dbReference type="EMBL" id="AAW47073.1"/>
    </source>
</evidence>
<dbReference type="Gene3D" id="1.20.1250.20">
    <property type="entry name" value="MFS general substrate transporter like domains"/>
    <property type="match status" value="2"/>
</dbReference>
<name>Q5K7A1_CRYD1</name>
<dbReference type="InterPro" id="IPR011701">
    <property type="entry name" value="MFS"/>
</dbReference>
<keyword evidence="4 6" id="KW-1133">Transmembrane helix</keyword>
<feature type="transmembrane region" description="Helical" evidence="6">
    <location>
        <begin position="205"/>
        <end position="226"/>
    </location>
</feature>
<feature type="transmembrane region" description="Helical" evidence="6">
    <location>
        <begin position="285"/>
        <end position="307"/>
    </location>
</feature>
<evidence type="ECO:0000259" key="7">
    <source>
        <dbReference type="PROSITE" id="PS50850"/>
    </source>
</evidence>
<feature type="transmembrane region" description="Helical" evidence="6">
    <location>
        <begin position="140"/>
        <end position="164"/>
    </location>
</feature>
<evidence type="ECO:0000256" key="6">
    <source>
        <dbReference type="SAM" id="Phobius"/>
    </source>
</evidence>
<dbReference type="PANTHER" id="PTHR43791:SF101">
    <property type="entry name" value="HIGH-AFFINITY NICOTINIC ACID TRANSPORTER"/>
    <property type="match status" value="1"/>
</dbReference>
<dbReference type="Proteomes" id="UP000002149">
    <property type="component" value="Chromosome 14"/>
</dbReference>
<feature type="transmembrane region" description="Helical" evidence="6">
    <location>
        <begin position="434"/>
        <end position="456"/>
    </location>
</feature>
<dbReference type="PANTHER" id="PTHR43791">
    <property type="entry name" value="PERMEASE-RELATED"/>
    <property type="match status" value="1"/>
</dbReference>
<evidence type="ECO:0000313" key="9">
    <source>
        <dbReference type="Proteomes" id="UP000002149"/>
    </source>
</evidence>
<dbReference type="GO" id="GO:0022857">
    <property type="term" value="F:transmembrane transporter activity"/>
    <property type="evidence" value="ECO:0000318"/>
    <property type="project" value="GO_Central"/>
</dbReference>
<gene>
    <name evidence="8" type="ordered locus">CNN00570</name>
</gene>
<keyword evidence="9" id="KW-1185">Reference proteome</keyword>
<proteinExistence type="predicted"/>
<feature type="domain" description="Major facilitator superfamily (MFS) profile" evidence="7">
    <location>
        <begin position="49"/>
        <end position="461"/>
    </location>
</feature>
<dbReference type="eggNOG" id="KOG2533">
    <property type="taxonomic scope" value="Eukaryota"/>
</dbReference>
<dbReference type="InterPro" id="IPR036259">
    <property type="entry name" value="MFS_trans_sf"/>
</dbReference>
<dbReference type="FunCoup" id="Q5K7A1">
    <property type="interactions" value="70"/>
</dbReference>
<dbReference type="InParanoid" id="Q5K7A1"/>
<dbReference type="AlphaFoldDB" id="Q5K7A1"/>
<feature type="transmembrane region" description="Helical" evidence="6">
    <location>
        <begin position="176"/>
        <end position="199"/>
    </location>
</feature>
<evidence type="ECO:0000256" key="4">
    <source>
        <dbReference type="ARBA" id="ARBA00022989"/>
    </source>
</evidence>
<evidence type="ECO:0000256" key="1">
    <source>
        <dbReference type="ARBA" id="ARBA00004141"/>
    </source>
</evidence>